<reference evidence="1" key="1">
    <citation type="journal article" date="2021" name="Microb. Physiol.">
        <title>Proteogenomic Insights into the Physiology of Marine, Sulfate-Reducing, Filamentous Desulfonema limicola and Desulfonema magnum.</title>
        <authorList>
            <person name="Schnaars V."/>
            <person name="Wohlbrand L."/>
            <person name="Scheve S."/>
            <person name="Hinrichs C."/>
            <person name="Reinhardt R."/>
            <person name="Rabus R."/>
        </authorList>
    </citation>
    <scope>NUCLEOTIDE SEQUENCE</scope>
    <source>
        <strain evidence="1">5ac10</strain>
    </source>
</reference>
<proteinExistence type="predicted"/>
<gene>
    <name evidence="1" type="ORF">dnl_32100</name>
</gene>
<evidence type="ECO:0000313" key="2">
    <source>
        <dbReference type="Proteomes" id="UP000663720"/>
    </source>
</evidence>
<dbReference type="RefSeq" id="WP_207692455.1">
    <property type="nucleotide sequence ID" value="NZ_CP061799.1"/>
</dbReference>
<accession>A0A975GH44</accession>
<dbReference type="EMBL" id="CP061799">
    <property type="protein sequence ID" value="QTA80894.1"/>
    <property type="molecule type" value="Genomic_DNA"/>
</dbReference>
<keyword evidence="2" id="KW-1185">Reference proteome</keyword>
<dbReference type="AlphaFoldDB" id="A0A975GH44"/>
<evidence type="ECO:0000313" key="1">
    <source>
        <dbReference type="EMBL" id="QTA80894.1"/>
    </source>
</evidence>
<protein>
    <submittedName>
        <fullName evidence="1">Uncharacterized protein</fullName>
    </submittedName>
</protein>
<sequence length="79" mass="9454">MQKITYQTSIQENGQILLPRDFMDRYLLKPHQKINVTIEIREQEQTARKAYSFNKVRKLLKDVKGNMSEDIISDRDDRI</sequence>
<dbReference type="KEGG" id="dli:dnl_32100"/>
<organism evidence="1 2">
    <name type="scientific">Desulfonema limicola</name>
    <dbReference type="NCBI Taxonomy" id="45656"/>
    <lineage>
        <taxon>Bacteria</taxon>
        <taxon>Pseudomonadati</taxon>
        <taxon>Thermodesulfobacteriota</taxon>
        <taxon>Desulfobacteria</taxon>
        <taxon>Desulfobacterales</taxon>
        <taxon>Desulfococcaceae</taxon>
        <taxon>Desulfonema</taxon>
    </lineage>
</organism>
<dbReference type="Proteomes" id="UP000663720">
    <property type="component" value="Chromosome"/>
</dbReference>
<name>A0A975GH44_9BACT</name>